<reference evidence="1 2" key="1">
    <citation type="submission" date="2022-05" db="EMBL/GenBank/DDBJ databases">
        <authorList>
            <consortium name="Genoscope - CEA"/>
            <person name="William W."/>
        </authorList>
    </citation>
    <scope>NUCLEOTIDE SEQUENCE [LARGE SCALE GENOMIC DNA]</scope>
</reference>
<dbReference type="Proteomes" id="UP001159428">
    <property type="component" value="Unassembled WGS sequence"/>
</dbReference>
<comment type="caution">
    <text evidence="1">The sequence shown here is derived from an EMBL/GenBank/DDBJ whole genome shotgun (WGS) entry which is preliminary data.</text>
</comment>
<keyword evidence="2" id="KW-1185">Reference proteome</keyword>
<organism evidence="1 2">
    <name type="scientific">Pocillopora meandrina</name>
    <dbReference type="NCBI Taxonomy" id="46732"/>
    <lineage>
        <taxon>Eukaryota</taxon>
        <taxon>Metazoa</taxon>
        <taxon>Cnidaria</taxon>
        <taxon>Anthozoa</taxon>
        <taxon>Hexacorallia</taxon>
        <taxon>Scleractinia</taxon>
        <taxon>Astrocoeniina</taxon>
        <taxon>Pocilloporidae</taxon>
        <taxon>Pocillopora</taxon>
    </lineage>
</organism>
<proteinExistence type="predicted"/>
<dbReference type="EMBL" id="CALNXJ010000025">
    <property type="protein sequence ID" value="CAH3130564.1"/>
    <property type="molecule type" value="Genomic_DNA"/>
</dbReference>
<dbReference type="AlphaFoldDB" id="A0AAU9WYX7"/>
<dbReference type="CDD" id="cd22758">
    <property type="entry name" value="OTU_232R-like"/>
    <property type="match status" value="1"/>
</dbReference>
<evidence type="ECO:0000313" key="1">
    <source>
        <dbReference type="EMBL" id="CAH3130564.1"/>
    </source>
</evidence>
<dbReference type="Gene3D" id="3.90.70.80">
    <property type="match status" value="1"/>
</dbReference>
<sequence>FSGVGRAEIRTILNIDKSNHRRNAKFLNKAKLTPIRARDVHVRHQIDLMDTSRKGYDLQKIGQDGVKRAKQLPLYQRILNNDPREVIAYKTPFEIYFVRNYNAFRESRLQEEILPSAGRVRPTKNYNPFRGGDCQFAALLHQAKRMDILRSPETMRKEIVDIWQMMRSLAEYITHMAHDGTYGDQITLYAAANLYNIDIQIVSSLRVGGEHAFNPSASVSAATVYPGHFAENQGE</sequence>
<protein>
    <submittedName>
        <fullName evidence="1">Uncharacterized protein</fullName>
    </submittedName>
</protein>
<gene>
    <name evidence="1" type="ORF">PMEA_00014234</name>
</gene>
<name>A0AAU9WYX7_9CNID</name>
<accession>A0AAU9WYX7</accession>
<feature type="non-terminal residue" evidence="1">
    <location>
        <position position="1"/>
    </location>
</feature>
<evidence type="ECO:0000313" key="2">
    <source>
        <dbReference type="Proteomes" id="UP001159428"/>
    </source>
</evidence>